<gene>
    <name evidence="1" type="ORF">DLJ53_24385</name>
</gene>
<sequence>MALFIGERRMAPADFWALTLPEIQAVLGPPAPGGTRRGDLARLMERFPDA</sequence>
<dbReference type="AlphaFoldDB" id="A0A8B2NI91"/>
<dbReference type="OrthoDB" id="7582980at2"/>
<reference evidence="1 2" key="1">
    <citation type="submission" date="2018-05" db="EMBL/GenBank/DDBJ databases">
        <title>Acuticoccus sediminis sp. nov., isolated from deep-sea sediment of Indian Ocean.</title>
        <authorList>
            <person name="Liu X."/>
            <person name="Lai Q."/>
            <person name="Du Y."/>
            <person name="Sun F."/>
            <person name="Zhang X."/>
            <person name="Wang S."/>
            <person name="Shao Z."/>
        </authorList>
    </citation>
    <scope>NUCLEOTIDE SEQUENCE [LARGE SCALE GENOMIC DNA]</scope>
    <source>
        <strain evidence="1 2">PTG4-2</strain>
    </source>
</reference>
<dbReference type="Proteomes" id="UP000249590">
    <property type="component" value="Unassembled WGS sequence"/>
</dbReference>
<name>A0A8B2NI91_9HYPH</name>
<protein>
    <submittedName>
        <fullName evidence="1">Phage tail assembly chaperone</fullName>
    </submittedName>
</protein>
<organism evidence="1 2">
    <name type="scientific">Acuticoccus sediminis</name>
    <dbReference type="NCBI Taxonomy" id="2184697"/>
    <lineage>
        <taxon>Bacteria</taxon>
        <taxon>Pseudomonadati</taxon>
        <taxon>Pseudomonadota</taxon>
        <taxon>Alphaproteobacteria</taxon>
        <taxon>Hyphomicrobiales</taxon>
        <taxon>Amorphaceae</taxon>
        <taxon>Acuticoccus</taxon>
    </lineage>
</organism>
<dbReference type="EMBL" id="QHHQ01000006">
    <property type="protein sequence ID" value="RAH99042.1"/>
    <property type="molecule type" value="Genomic_DNA"/>
</dbReference>
<dbReference type="Pfam" id="PF09550">
    <property type="entry name" value="Phage_TAC_6"/>
    <property type="match status" value="1"/>
</dbReference>
<comment type="caution">
    <text evidence="1">The sequence shown here is derived from an EMBL/GenBank/DDBJ whole genome shotgun (WGS) entry which is preliminary data.</text>
</comment>
<proteinExistence type="predicted"/>
<evidence type="ECO:0000313" key="1">
    <source>
        <dbReference type="EMBL" id="RAH99042.1"/>
    </source>
</evidence>
<dbReference type="InterPro" id="IPR019056">
    <property type="entry name" value="Phage_TAC_6"/>
</dbReference>
<evidence type="ECO:0000313" key="2">
    <source>
        <dbReference type="Proteomes" id="UP000249590"/>
    </source>
</evidence>
<keyword evidence="2" id="KW-1185">Reference proteome</keyword>
<accession>A0A8B2NI91</accession>